<dbReference type="Proteomes" id="UP000194236">
    <property type="component" value="Unassembled WGS sequence"/>
</dbReference>
<gene>
    <name evidence="2" type="ORF">BLA29_009891</name>
</gene>
<feature type="non-terminal residue" evidence="2">
    <location>
        <position position="224"/>
    </location>
</feature>
<evidence type="ECO:0000313" key="2">
    <source>
        <dbReference type="EMBL" id="OTF78039.1"/>
    </source>
</evidence>
<dbReference type="AlphaFoldDB" id="A0A1Y3BAY2"/>
<dbReference type="OrthoDB" id="8194427at2759"/>
<protein>
    <submittedName>
        <fullName evidence="2">Uncharacterized protein</fullName>
    </submittedName>
</protein>
<keyword evidence="3" id="KW-1185">Reference proteome</keyword>
<feature type="region of interest" description="Disordered" evidence="1">
    <location>
        <begin position="26"/>
        <end position="53"/>
    </location>
</feature>
<accession>A0A1Y3BAY2</accession>
<evidence type="ECO:0000313" key="3">
    <source>
        <dbReference type="Proteomes" id="UP000194236"/>
    </source>
</evidence>
<comment type="caution">
    <text evidence="2">The sequence shown here is derived from an EMBL/GenBank/DDBJ whole genome shotgun (WGS) entry which is preliminary data.</text>
</comment>
<organism evidence="2 3">
    <name type="scientific">Euroglyphus maynei</name>
    <name type="common">Mayne's house dust mite</name>
    <dbReference type="NCBI Taxonomy" id="6958"/>
    <lineage>
        <taxon>Eukaryota</taxon>
        <taxon>Metazoa</taxon>
        <taxon>Ecdysozoa</taxon>
        <taxon>Arthropoda</taxon>
        <taxon>Chelicerata</taxon>
        <taxon>Arachnida</taxon>
        <taxon>Acari</taxon>
        <taxon>Acariformes</taxon>
        <taxon>Sarcoptiformes</taxon>
        <taxon>Astigmata</taxon>
        <taxon>Psoroptidia</taxon>
        <taxon>Analgoidea</taxon>
        <taxon>Pyroglyphidae</taxon>
        <taxon>Pyroglyphinae</taxon>
        <taxon>Euroglyphus</taxon>
    </lineage>
</organism>
<reference evidence="2 3" key="1">
    <citation type="submission" date="2017-03" db="EMBL/GenBank/DDBJ databases">
        <title>Genome Survey of Euroglyphus maynei.</title>
        <authorList>
            <person name="Arlian L.G."/>
            <person name="Morgan M.S."/>
            <person name="Rider S.D."/>
        </authorList>
    </citation>
    <scope>NUCLEOTIDE SEQUENCE [LARGE SCALE GENOMIC DNA]</scope>
    <source>
        <strain evidence="2">Arlian Lab</strain>
        <tissue evidence="2">Whole body</tissue>
    </source>
</reference>
<dbReference type="EMBL" id="MUJZ01029770">
    <property type="protein sequence ID" value="OTF78039.1"/>
    <property type="molecule type" value="Genomic_DNA"/>
</dbReference>
<sequence length="224" mass="26514">MQPATSAAPSTTQPYISYFNPFESTMKEQSTFDQSMDEKENRQQNTQQQQQPSLVDAFTFVSSGNNSAEYHQQIFTTFEEAFKNYYDSQNRISNNNNNDNYYTLPLKTSGKDKVKDSHHRNQRNRIVYNRQQRKNYSSSPNVIAKQESTHPEFTEEIPFHVAIIEPPEDYQNLFPDNQRERLTKDNNNNEQKTQPQTKVDDLIETNQLLQYPYRYWLEQMNPPM</sequence>
<proteinExistence type="predicted"/>
<evidence type="ECO:0000256" key="1">
    <source>
        <dbReference type="SAM" id="MobiDB-lite"/>
    </source>
</evidence>
<name>A0A1Y3BAY2_EURMA</name>